<dbReference type="EMBL" id="CAJVQB010053478">
    <property type="protein sequence ID" value="CAG8836392.1"/>
    <property type="molecule type" value="Genomic_DNA"/>
</dbReference>
<evidence type="ECO:0000313" key="2">
    <source>
        <dbReference type="Proteomes" id="UP000789901"/>
    </source>
</evidence>
<organism evidence="1 2">
    <name type="scientific">Gigaspora margarita</name>
    <dbReference type="NCBI Taxonomy" id="4874"/>
    <lineage>
        <taxon>Eukaryota</taxon>
        <taxon>Fungi</taxon>
        <taxon>Fungi incertae sedis</taxon>
        <taxon>Mucoromycota</taxon>
        <taxon>Glomeromycotina</taxon>
        <taxon>Glomeromycetes</taxon>
        <taxon>Diversisporales</taxon>
        <taxon>Gigasporaceae</taxon>
        <taxon>Gigaspora</taxon>
    </lineage>
</organism>
<comment type="caution">
    <text evidence="1">The sequence shown here is derived from an EMBL/GenBank/DDBJ whole genome shotgun (WGS) entry which is preliminary data.</text>
</comment>
<dbReference type="PANTHER" id="PTHR46481:SF6">
    <property type="entry name" value="ZINC FINGER BED DOMAIN-CONTAINING PROTEIN RICESLEEPER 2-LIKE"/>
    <property type="match status" value="1"/>
</dbReference>
<proteinExistence type="predicted"/>
<gene>
    <name evidence="1" type="ORF">GMARGA_LOCUS33015</name>
</gene>
<accession>A0ABN7WPA9</accession>
<dbReference type="Proteomes" id="UP000789901">
    <property type="component" value="Unassembled WGS sequence"/>
</dbReference>
<dbReference type="PANTHER" id="PTHR46481">
    <property type="entry name" value="ZINC FINGER BED DOMAIN-CONTAINING PROTEIN 4"/>
    <property type="match status" value="1"/>
</dbReference>
<reference evidence="1 2" key="1">
    <citation type="submission" date="2021-06" db="EMBL/GenBank/DDBJ databases">
        <authorList>
            <person name="Kallberg Y."/>
            <person name="Tangrot J."/>
            <person name="Rosling A."/>
        </authorList>
    </citation>
    <scope>NUCLEOTIDE SEQUENCE [LARGE SCALE GENOMIC DNA]</scope>
    <source>
        <strain evidence="1 2">120-4 pot B 10/14</strain>
    </source>
</reference>
<evidence type="ECO:0000313" key="1">
    <source>
        <dbReference type="EMBL" id="CAG8836392.1"/>
    </source>
</evidence>
<feature type="non-terminal residue" evidence="1">
    <location>
        <position position="168"/>
    </location>
</feature>
<protein>
    <submittedName>
        <fullName evidence="1">474_t:CDS:1</fullName>
    </submittedName>
</protein>
<dbReference type="SUPFAM" id="SSF53098">
    <property type="entry name" value="Ribonuclease H-like"/>
    <property type="match status" value="1"/>
</dbReference>
<dbReference type="InterPro" id="IPR012337">
    <property type="entry name" value="RNaseH-like_sf"/>
</dbReference>
<name>A0ABN7WPA9_GIGMA</name>
<sequence>MQEEYGGTIDQVIKKFQTDLIEKLILEYLQDFELVEILQYLNPIVELVKGDTIKNTIISLYDSGKQELKVFLSNINSKIFFTSDLWTSPNNKEFIAITAHYIDDNWALQEVIINFGLMSKKHDGTNITNGFFKVLENYNITLKILAITLDNAANNNMLVQELETKLRD</sequence>
<dbReference type="InterPro" id="IPR052035">
    <property type="entry name" value="ZnF_BED_domain_contain"/>
</dbReference>
<keyword evidence="2" id="KW-1185">Reference proteome</keyword>